<comment type="similarity">
    <text evidence="6">Belongs to the WRKY group II-e family.</text>
</comment>
<comment type="subcellular location">
    <subcellularLocation>
        <location evidence="1">Nucleus</location>
    </subcellularLocation>
</comment>
<evidence type="ECO:0000256" key="5">
    <source>
        <dbReference type="ARBA" id="ARBA00023242"/>
    </source>
</evidence>
<evidence type="ECO:0000256" key="3">
    <source>
        <dbReference type="ARBA" id="ARBA00023125"/>
    </source>
</evidence>
<gene>
    <name evidence="9" type="ORF">MANES_02G017100</name>
</gene>
<evidence type="ECO:0000259" key="8">
    <source>
        <dbReference type="PROSITE" id="PS50811"/>
    </source>
</evidence>
<dbReference type="Pfam" id="PF03106">
    <property type="entry name" value="WRKY"/>
    <property type="match status" value="1"/>
</dbReference>
<dbReference type="SUPFAM" id="SSF118290">
    <property type="entry name" value="WRKY DNA-binding domain"/>
    <property type="match status" value="1"/>
</dbReference>
<evidence type="ECO:0000256" key="7">
    <source>
        <dbReference type="SAM" id="MobiDB-lite"/>
    </source>
</evidence>
<keyword evidence="5" id="KW-0539">Nucleus</keyword>
<dbReference type="STRING" id="3983.A0A2C9WBJ9"/>
<keyword evidence="4" id="KW-0804">Transcription</keyword>
<dbReference type="PROSITE" id="PS50811">
    <property type="entry name" value="WRKY"/>
    <property type="match status" value="1"/>
</dbReference>
<evidence type="ECO:0000256" key="1">
    <source>
        <dbReference type="ARBA" id="ARBA00004123"/>
    </source>
</evidence>
<dbReference type="InterPro" id="IPR003657">
    <property type="entry name" value="WRKY_dom"/>
</dbReference>
<dbReference type="EMBL" id="CM004388">
    <property type="protein sequence ID" value="OAY56445.1"/>
    <property type="molecule type" value="Genomic_DNA"/>
</dbReference>
<dbReference type="PANTHER" id="PTHR32096:SF127">
    <property type="entry name" value="WRKY DOMAIN-CONTAINING PROTEIN"/>
    <property type="match status" value="1"/>
</dbReference>
<dbReference type="InterPro" id="IPR036576">
    <property type="entry name" value="WRKY_dom_sf"/>
</dbReference>
<feature type="compositionally biased region" description="Basic and acidic residues" evidence="7">
    <location>
        <begin position="58"/>
        <end position="67"/>
    </location>
</feature>
<evidence type="ECO:0000313" key="9">
    <source>
        <dbReference type="EMBL" id="OAY56445.1"/>
    </source>
</evidence>
<feature type="domain" description="WRKY" evidence="8">
    <location>
        <begin position="109"/>
        <end position="175"/>
    </location>
</feature>
<proteinExistence type="inferred from homology"/>
<protein>
    <recommendedName>
        <fullName evidence="8">WRKY domain-containing protein</fullName>
    </recommendedName>
</protein>
<dbReference type="Gene3D" id="2.20.25.80">
    <property type="entry name" value="WRKY domain"/>
    <property type="match status" value="1"/>
</dbReference>
<dbReference type="InterPro" id="IPR044810">
    <property type="entry name" value="WRKY_plant"/>
</dbReference>
<dbReference type="GO" id="GO:0003700">
    <property type="term" value="F:DNA-binding transcription factor activity"/>
    <property type="evidence" value="ECO:0000318"/>
    <property type="project" value="GO_Central"/>
</dbReference>
<reference evidence="9" key="1">
    <citation type="submission" date="2016-02" db="EMBL/GenBank/DDBJ databases">
        <title>WGS assembly of Manihot esculenta.</title>
        <authorList>
            <person name="Bredeson J.V."/>
            <person name="Prochnik S.E."/>
            <person name="Lyons J.B."/>
            <person name="Schmutz J."/>
            <person name="Grimwood J."/>
            <person name="Vrebalov J."/>
            <person name="Bart R.S."/>
            <person name="Amuge T."/>
            <person name="Ferguson M.E."/>
            <person name="Green R."/>
            <person name="Putnam N."/>
            <person name="Stites J."/>
            <person name="Rounsley S."/>
            <person name="Rokhsar D.S."/>
        </authorList>
    </citation>
    <scope>NUCLEOTIDE SEQUENCE [LARGE SCALE GENOMIC DNA]</scope>
    <source>
        <tissue evidence="9">Leaf</tissue>
    </source>
</reference>
<evidence type="ECO:0000256" key="6">
    <source>
        <dbReference type="ARBA" id="ARBA00060761"/>
    </source>
</evidence>
<dbReference type="SMART" id="SM00774">
    <property type="entry name" value="WRKY"/>
    <property type="match status" value="1"/>
</dbReference>
<dbReference type="SMR" id="A0A2C9WBJ9"/>
<evidence type="ECO:0000256" key="2">
    <source>
        <dbReference type="ARBA" id="ARBA00023015"/>
    </source>
</evidence>
<keyword evidence="2" id="KW-0805">Transcription regulation</keyword>
<dbReference type="GO" id="GO:0000976">
    <property type="term" value="F:transcription cis-regulatory region binding"/>
    <property type="evidence" value="ECO:0000318"/>
    <property type="project" value="GO_Central"/>
</dbReference>
<dbReference type="FunFam" id="2.20.25.80:FF:000007">
    <property type="entry name" value="WRKY transcription factor 22"/>
    <property type="match status" value="1"/>
</dbReference>
<name>A0A2C9WBJ9_MANES</name>
<organism evidence="9">
    <name type="scientific">Manihot esculenta</name>
    <name type="common">Cassava</name>
    <name type="synonym">Jatropha manihot</name>
    <dbReference type="NCBI Taxonomy" id="3983"/>
    <lineage>
        <taxon>Eukaryota</taxon>
        <taxon>Viridiplantae</taxon>
        <taxon>Streptophyta</taxon>
        <taxon>Embryophyta</taxon>
        <taxon>Tracheophyta</taxon>
        <taxon>Spermatophyta</taxon>
        <taxon>Magnoliopsida</taxon>
        <taxon>eudicotyledons</taxon>
        <taxon>Gunneridae</taxon>
        <taxon>Pentapetalae</taxon>
        <taxon>rosids</taxon>
        <taxon>fabids</taxon>
        <taxon>Malpighiales</taxon>
        <taxon>Euphorbiaceae</taxon>
        <taxon>Crotonoideae</taxon>
        <taxon>Manihoteae</taxon>
        <taxon>Manihot</taxon>
    </lineage>
</organism>
<dbReference type="PANTHER" id="PTHR32096">
    <property type="entry name" value="WRKY TRANSCRIPTION FACTOR 30-RELATED-RELATED"/>
    <property type="match status" value="1"/>
</dbReference>
<evidence type="ECO:0000256" key="4">
    <source>
        <dbReference type="ARBA" id="ARBA00023163"/>
    </source>
</evidence>
<accession>A0A2C9WBJ9</accession>
<feature type="region of interest" description="Disordered" evidence="7">
    <location>
        <begin position="58"/>
        <end position="86"/>
    </location>
</feature>
<dbReference type="GO" id="GO:0005634">
    <property type="term" value="C:nucleus"/>
    <property type="evidence" value="ECO:0000318"/>
    <property type="project" value="GO_Central"/>
</dbReference>
<dbReference type="AlphaFoldDB" id="A0A2C9WBJ9"/>
<keyword evidence="3" id="KW-0238">DNA-binding</keyword>
<sequence>MIIIQPNLDLDELFTFPEIFESATDFNVKEEIYDSTYPVLHQHSLSTQSNPRVISSISEEKEPENLQKKHPRPLAESASPASRIGDATLVAKSKRSRKNHQKRVVKHVTSDGLSSDMWAWRKYGQKPIKGSPYPRSYYRCSSLKGCLARKQVERSSTDPSVFIITYTGEHSHPHPTRRNSLAGSTRIKSSMAKQAVANEPNMPPIKDACLDTVPSSMASIDQDKLVGDVKIRSDEEDQVLEDSGSKEIVMPDVIFSDDLFPSLEDFEELLLDH</sequence>